<evidence type="ECO:0000313" key="5">
    <source>
        <dbReference type="EMBL" id="MBJ2173972.1"/>
    </source>
</evidence>
<keyword evidence="5" id="KW-0808">Transferase</keyword>
<feature type="transmembrane region" description="Helical" evidence="2">
    <location>
        <begin position="20"/>
        <end position="38"/>
    </location>
</feature>
<feature type="transmembrane region" description="Helical" evidence="2">
    <location>
        <begin position="84"/>
        <end position="102"/>
    </location>
</feature>
<evidence type="ECO:0000256" key="2">
    <source>
        <dbReference type="SAM" id="Phobius"/>
    </source>
</evidence>
<feature type="domain" description="7TM-DISM receptor extracellular" evidence="4">
    <location>
        <begin position="16"/>
        <end position="226"/>
    </location>
</feature>
<keyword evidence="2" id="KW-0472">Membrane</keyword>
<dbReference type="Pfam" id="PF07695">
    <property type="entry name" value="7TMR-DISM_7TM"/>
    <property type="match status" value="1"/>
</dbReference>
<evidence type="ECO:0000259" key="3">
    <source>
        <dbReference type="Pfam" id="PF06580"/>
    </source>
</evidence>
<evidence type="ECO:0000259" key="4">
    <source>
        <dbReference type="Pfam" id="PF07695"/>
    </source>
</evidence>
<feature type="coiled-coil region" evidence="1">
    <location>
        <begin position="229"/>
        <end position="293"/>
    </location>
</feature>
<keyword evidence="2" id="KW-1133">Transmembrane helix</keyword>
<dbReference type="GO" id="GO:0016301">
    <property type="term" value="F:kinase activity"/>
    <property type="evidence" value="ECO:0007669"/>
    <property type="project" value="UniProtKB-KW"/>
</dbReference>
<feature type="transmembrane region" description="Helical" evidence="2">
    <location>
        <begin position="148"/>
        <end position="165"/>
    </location>
</feature>
<dbReference type="SUPFAM" id="SSF55874">
    <property type="entry name" value="ATPase domain of HSP90 chaperone/DNA topoisomerase II/histidine kinase"/>
    <property type="match status" value="1"/>
</dbReference>
<comment type="caution">
    <text evidence="5">The sequence shown here is derived from an EMBL/GenBank/DDBJ whole genome shotgun (WGS) entry which is preliminary data.</text>
</comment>
<feature type="transmembrane region" description="Helical" evidence="2">
    <location>
        <begin position="204"/>
        <end position="225"/>
    </location>
</feature>
<dbReference type="InterPro" id="IPR036890">
    <property type="entry name" value="HATPase_C_sf"/>
</dbReference>
<reference evidence="5 6" key="1">
    <citation type="submission" date="2020-12" db="EMBL/GenBank/DDBJ databases">
        <title>Aureibaculum luteum sp. nov. and Aureibaculum flavum sp. nov., novel members of the family Flavobacteriaceae isolated from Antarctic intertidal sediments.</title>
        <authorList>
            <person name="He X."/>
            <person name="Zhang X."/>
        </authorList>
    </citation>
    <scope>NUCLEOTIDE SEQUENCE [LARGE SCALE GENOMIC DNA]</scope>
    <source>
        <strain evidence="5 6">A20</strain>
    </source>
</reference>
<name>A0ABS0WPQ8_9FLAO</name>
<feature type="transmembrane region" description="Helical" evidence="2">
    <location>
        <begin position="114"/>
        <end position="136"/>
    </location>
</feature>
<dbReference type="PANTHER" id="PTHR34220">
    <property type="entry name" value="SENSOR HISTIDINE KINASE YPDA"/>
    <property type="match status" value="1"/>
</dbReference>
<sequence length="498" mass="57907">MDTNVLRNILFNPNENGITIFILGILFVLSVYHFLLFFQHKDKVYLYYSLYTFIIFVDELNDVSFGFIQTLVEPYTSILSFLDYPLMWLYNTIYFVFGFTFLNLKQYSKKWYSFVFRIIIILLVVIFSTTFFAAIIDNESFLAAVDNYFVSFLLLFGVIVYYPLFKLKMPLKSYIIIGSFVLYISSLLAHYGHLFGVVPLDSDLNYTIFYTGVLIENIIFSLGLGQKQKRILQDKNNSQQKLIEQLTENEKLKNEVHKQLEENVASLSQQAQAEKHEKLKEKYNKELAELKVTSLRSQMNPHFVFNSLNAIKLYIINNEKENAVYYLNKFSKLIRRILNASQDKETSLADEIETTSLYVNIENIRFNNEIDFILMIDESLNLETIKIPSLILQPFIENALWHGLSAKKGKKKIKLIINKDINGGLIITIEDNGIGRKRSAEIKENKVHKRGSVGLKLTEERLQNFVNDNNYKYSITLKDLYNKIGLPSGTKVTLKISY</sequence>
<dbReference type="EMBL" id="JAEHFJ010000003">
    <property type="protein sequence ID" value="MBJ2173972.1"/>
    <property type="molecule type" value="Genomic_DNA"/>
</dbReference>
<dbReference type="InterPro" id="IPR011623">
    <property type="entry name" value="7TMR_DISM_rcpt_extracell_dom1"/>
</dbReference>
<dbReference type="Gene3D" id="3.30.565.10">
    <property type="entry name" value="Histidine kinase-like ATPase, C-terminal domain"/>
    <property type="match status" value="1"/>
</dbReference>
<organism evidence="5 6">
    <name type="scientific">Aureibaculum flavum</name>
    <dbReference type="NCBI Taxonomy" id="2795986"/>
    <lineage>
        <taxon>Bacteria</taxon>
        <taxon>Pseudomonadati</taxon>
        <taxon>Bacteroidota</taxon>
        <taxon>Flavobacteriia</taxon>
        <taxon>Flavobacteriales</taxon>
        <taxon>Flavobacteriaceae</taxon>
        <taxon>Aureibaculum</taxon>
    </lineage>
</organism>
<feature type="transmembrane region" description="Helical" evidence="2">
    <location>
        <begin position="174"/>
        <end position="192"/>
    </location>
</feature>
<keyword evidence="1" id="KW-0175">Coiled coil</keyword>
<evidence type="ECO:0000256" key="1">
    <source>
        <dbReference type="SAM" id="Coils"/>
    </source>
</evidence>
<keyword evidence="2" id="KW-0812">Transmembrane</keyword>
<keyword evidence="6" id="KW-1185">Reference proteome</keyword>
<gene>
    <name evidence="5" type="ORF">JBL43_06970</name>
</gene>
<feature type="domain" description="Signal transduction histidine kinase internal region" evidence="3">
    <location>
        <begin position="292"/>
        <end position="369"/>
    </location>
</feature>
<accession>A0ABS0WPQ8</accession>
<dbReference type="PANTHER" id="PTHR34220:SF7">
    <property type="entry name" value="SENSOR HISTIDINE KINASE YPDA"/>
    <property type="match status" value="1"/>
</dbReference>
<proteinExistence type="predicted"/>
<keyword evidence="5" id="KW-0418">Kinase</keyword>
<dbReference type="Proteomes" id="UP000623301">
    <property type="component" value="Unassembled WGS sequence"/>
</dbReference>
<dbReference type="InterPro" id="IPR010559">
    <property type="entry name" value="Sig_transdc_His_kin_internal"/>
</dbReference>
<dbReference type="InterPro" id="IPR050640">
    <property type="entry name" value="Bact_2-comp_sensor_kinase"/>
</dbReference>
<feature type="transmembrane region" description="Helical" evidence="2">
    <location>
        <begin position="50"/>
        <end position="72"/>
    </location>
</feature>
<evidence type="ECO:0000313" key="6">
    <source>
        <dbReference type="Proteomes" id="UP000623301"/>
    </source>
</evidence>
<dbReference type="RefSeq" id="WP_198840737.1">
    <property type="nucleotide sequence ID" value="NZ_JAEHFJ010000003.1"/>
</dbReference>
<dbReference type="Pfam" id="PF06580">
    <property type="entry name" value="His_kinase"/>
    <property type="match status" value="1"/>
</dbReference>
<protein>
    <submittedName>
        <fullName evidence="5">Histidine kinase</fullName>
    </submittedName>
</protein>